<name>A0ABW4QTZ9_9BACT</name>
<evidence type="ECO:0000313" key="1">
    <source>
        <dbReference type="EMBL" id="MFD1873048.1"/>
    </source>
</evidence>
<organism evidence="1 2">
    <name type="scientific">Hymenobacter bucti</name>
    <dbReference type="NCBI Taxonomy" id="1844114"/>
    <lineage>
        <taxon>Bacteria</taxon>
        <taxon>Pseudomonadati</taxon>
        <taxon>Bacteroidota</taxon>
        <taxon>Cytophagia</taxon>
        <taxon>Cytophagales</taxon>
        <taxon>Hymenobacteraceae</taxon>
        <taxon>Hymenobacter</taxon>
    </lineage>
</organism>
<accession>A0ABW4QTZ9</accession>
<protein>
    <recommendedName>
        <fullName evidence="3">YHYH domain-containing protein</fullName>
    </recommendedName>
</protein>
<evidence type="ECO:0008006" key="3">
    <source>
        <dbReference type="Google" id="ProtNLM"/>
    </source>
</evidence>
<dbReference type="EMBL" id="JBHUFD010000003">
    <property type="protein sequence ID" value="MFD1873048.1"/>
    <property type="molecule type" value="Genomic_DNA"/>
</dbReference>
<comment type="caution">
    <text evidence="1">The sequence shown here is derived from an EMBL/GenBank/DDBJ whole genome shotgun (WGS) entry which is preliminary data.</text>
</comment>
<keyword evidence="2" id="KW-1185">Reference proteome</keyword>
<proteinExistence type="predicted"/>
<dbReference type="Proteomes" id="UP001597197">
    <property type="component" value="Unassembled WGS sequence"/>
</dbReference>
<sequence length="53" mass="5778">MAKHVLGPYLDSGSDAGVRMLHAVPGHAQHPRPGHHCHTLSPNGRTEYLVYHA</sequence>
<dbReference type="RefSeq" id="WP_382313552.1">
    <property type="nucleotide sequence ID" value="NZ_JBHUFD010000003.1"/>
</dbReference>
<evidence type="ECO:0000313" key="2">
    <source>
        <dbReference type="Proteomes" id="UP001597197"/>
    </source>
</evidence>
<reference evidence="2" key="1">
    <citation type="journal article" date="2019" name="Int. J. Syst. Evol. Microbiol.">
        <title>The Global Catalogue of Microorganisms (GCM) 10K type strain sequencing project: providing services to taxonomists for standard genome sequencing and annotation.</title>
        <authorList>
            <consortium name="The Broad Institute Genomics Platform"/>
            <consortium name="The Broad Institute Genome Sequencing Center for Infectious Disease"/>
            <person name="Wu L."/>
            <person name="Ma J."/>
        </authorList>
    </citation>
    <scope>NUCLEOTIDE SEQUENCE [LARGE SCALE GENOMIC DNA]</scope>
    <source>
        <strain evidence="2">CGMCC 1.15795</strain>
    </source>
</reference>
<gene>
    <name evidence="1" type="ORF">ACFSDX_11455</name>
</gene>